<evidence type="ECO:0000313" key="5">
    <source>
        <dbReference type="EMBL" id="XBH22368.1"/>
    </source>
</evidence>
<feature type="region of interest" description="Disordered" evidence="1">
    <location>
        <begin position="1"/>
        <end position="33"/>
    </location>
</feature>
<reference evidence="5" key="1">
    <citation type="submission" date="2024-02" db="EMBL/GenBank/DDBJ databases">
        <title>Tomenella chthoni gen. nov. sp. nov., a member of the family Jonesiaceae isolated from bat guano.</title>
        <authorList>
            <person name="Miller S.L."/>
            <person name="King J."/>
            <person name="Sankaranarayanan K."/>
            <person name="Lawson P.A."/>
        </authorList>
    </citation>
    <scope>NUCLEOTIDE SEQUENCE</scope>
    <source>
        <strain evidence="5">BS-20</strain>
    </source>
</reference>
<dbReference type="EMBL" id="CP146203">
    <property type="protein sequence ID" value="XBH22368.1"/>
    <property type="molecule type" value="Genomic_DNA"/>
</dbReference>
<name>A0AAU7DYS8_9MICO</name>
<feature type="region of interest" description="Disordered" evidence="1">
    <location>
        <begin position="388"/>
        <end position="412"/>
    </location>
</feature>
<feature type="domain" description="Non-reducing end beta-L-arabinofuranosidase-like GH127 catalytic" evidence="2">
    <location>
        <begin position="44"/>
        <end position="435"/>
    </location>
</feature>
<dbReference type="InterPro" id="IPR049046">
    <property type="entry name" value="Beta-AFase-like_GH127_middle"/>
</dbReference>
<dbReference type="InterPro" id="IPR012878">
    <property type="entry name" value="Beta-AFase-like_GH127_cat"/>
</dbReference>
<gene>
    <name evidence="5" type="ORF">V5R04_03855</name>
</gene>
<evidence type="ECO:0000259" key="2">
    <source>
        <dbReference type="Pfam" id="PF07944"/>
    </source>
</evidence>
<protein>
    <submittedName>
        <fullName evidence="5">Beta-L-arabinofuranosidase domain-containing protein</fullName>
    </submittedName>
</protein>
<feature type="domain" description="Non-reducing end beta-L-arabinofuranosidase-like GH127 middle" evidence="3">
    <location>
        <begin position="455"/>
        <end position="539"/>
    </location>
</feature>
<dbReference type="SUPFAM" id="SSF48208">
    <property type="entry name" value="Six-hairpin glycosidases"/>
    <property type="match status" value="1"/>
</dbReference>
<sequence length="649" mass="71048">MITHTPNKLSSTPGVRNQADAASQAGRPVSPSRSVLNPLGLSEIKITGGMWEQFQSRNAAATLPHIGHWLEKAGWLKNFDHVVDGTIATNRTGREFADSEVYKYLEALTWEYGRTGDESLNEIIETVAQRIERAQDGDGYLHTLFGHPGQAPRYSDLEWGHELYSFGHLFQAAVARLRTFGEDRLVQIARRLADHVCIEFGPDGRQGICGHAEVEPALAEFGRVTGEQRYIDQAQLFIERHGNKTLADIEFGRSYFQDDASVRQSTVLRGHSVRALYLSAGAIDVAVEREDNELLDAVRTQWVNTLARRTYLTGGMGSHHQDEAFGADFELPPDRSYSETCAGVASIMVAWRLLLNDGLVRDADQIERTLFNVVATALDETGTRFFYTNPLHQRDPGENEAPDAMSPRSNSSQRSAWFNVSCCPPNVARTMASLATYMATTDNTGLQIHQIAPLEIRTQLPSGQQISVDVATTYPDNGNVKVTVNEGAATPWALTLRVPAWAQGAKLVVDGTARPVAPGYVTVERAFAAGEVVELRFPIAPRFTAPDPRIDAIRGSVAVEVGPQVMCLESVDLPQGVGLDDFRVNPNQAIDTAAGATVVSGSSYGFANAAWPYGDVMGQPDATQQVSLVPYRTWGNRGPATMRVWIPTE</sequence>
<dbReference type="Pfam" id="PF20737">
    <property type="entry name" value="Glyco_hydro127C"/>
    <property type="match status" value="1"/>
</dbReference>
<dbReference type="GO" id="GO:0005975">
    <property type="term" value="P:carbohydrate metabolic process"/>
    <property type="evidence" value="ECO:0007669"/>
    <property type="project" value="InterPro"/>
</dbReference>
<dbReference type="InterPro" id="IPR049049">
    <property type="entry name" value="Beta-AFase-like_GH127_C"/>
</dbReference>
<dbReference type="Pfam" id="PF07944">
    <property type="entry name" value="Beta-AFase-like_GH127_cat"/>
    <property type="match status" value="1"/>
</dbReference>
<feature type="compositionally biased region" description="Polar residues" evidence="1">
    <location>
        <begin position="1"/>
        <end position="15"/>
    </location>
</feature>
<evidence type="ECO:0000256" key="1">
    <source>
        <dbReference type="SAM" id="MobiDB-lite"/>
    </source>
</evidence>
<evidence type="ECO:0000259" key="4">
    <source>
        <dbReference type="Pfam" id="PF20737"/>
    </source>
</evidence>
<dbReference type="Pfam" id="PF20736">
    <property type="entry name" value="Glyco_hydro127M"/>
    <property type="match status" value="1"/>
</dbReference>
<dbReference type="PANTHER" id="PTHR43465">
    <property type="entry name" value="DUF1680 DOMAIN PROTEIN (AFU_ORTHOLOGUE AFUA_1G08910)"/>
    <property type="match status" value="1"/>
</dbReference>
<feature type="domain" description="Non-reducing end beta-L-arabinofuranosidase-like GH127 C-terminal" evidence="4">
    <location>
        <begin position="541"/>
        <end position="647"/>
    </location>
</feature>
<organism evidence="5">
    <name type="scientific">Jonesiaceae bacterium BS-20</name>
    <dbReference type="NCBI Taxonomy" id="3120821"/>
    <lineage>
        <taxon>Bacteria</taxon>
        <taxon>Bacillati</taxon>
        <taxon>Actinomycetota</taxon>
        <taxon>Actinomycetes</taxon>
        <taxon>Micrococcales</taxon>
        <taxon>Jonesiaceae</taxon>
    </lineage>
</organism>
<evidence type="ECO:0000259" key="3">
    <source>
        <dbReference type="Pfam" id="PF20736"/>
    </source>
</evidence>
<accession>A0AAU7DYS8</accession>
<dbReference type="InterPro" id="IPR049174">
    <property type="entry name" value="Beta-AFase-like"/>
</dbReference>
<dbReference type="PANTHER" id="PTHR43465:SF2">
    <property type="entry name" value="DUF1680 DOMAIN PROTEIN (AFU_ORTHOLOGUE AFUA_1G08910)"/>
    <property type="match status" value="1"/>
</dbReference>
<dbReference type="InterPro" id="IPR008928">
    <property type="entry name" value="6-hairpin_glycosidase_sf"/>
</dbReference>
<dbReference type="AlphaFoldDB" id="A0AAU7DYS8"/>
<proteinExistence type="predicted"/>